<dbReference type="PROSITE" id="PS50005">
    <property type="entry name" value="TPR"/>
    <property type="match status" value="1"/>
</dbReference>
<keyword evidence="2" id="KW-0574">Periplasm</keyword>
<dbReference type="InterPro" id="IPR032519">
    <property type="entry name" value="YbgF_tri"/>
</dbReference>
<dbReference type="InterPro" id="IPR014162">
    <property type="entry name" value="CpoB_C"/>
</dbReference>
<dbReference type="Gene3D" id="1.20.5.110">
    <property type="match status" value="1"/>
</dbReference>
<dbReference type="InterPro" id="IPR011990">
    <property type="entry name" value="TPR-like_helical_dom_sf"/>
</dbReference>
<dbReference type="GO" id="GO:0043093">
    <property type="term" value="P:FtsZ-dependent cytokinesis"/>
    <property type="evidence" value="ECO:0007669"/>
    <property type="project" value="UniProtKB-UniRule"/>
</dbReference>
<name>A0A1H2QIY2_THIRO</name>
<feature type="domain" description="YbgF trimerisation" evidence="6">
    <location>
        <begin position="29"/>
        <end position="93"/>
    </location>
</feature>
<feature type="coiled-coil region" evidence="2">
    <location>
        <begin position="52"/>
        <end position="79"/>
    </location>
</feature>
<evidence type="ECO:0000313" key="8">
    <source>
        <dbReference type="Proteomes" id="UP000198816"/>
    </source>
</evidence>
<keyword evidence="2" id="KW-0175">Coiled coil</keyword>
<evidence type="ECO:0000259" key="5">
    <source>
        <dbReference type="Pfam" id="PF13525"/>
    </source>
</evidence>
<accession>A0A1H2QIY2</accession>
<evidence type="ECO:0000256" key="1">
    <source>
        <dbReference type="ARBA" id="ARBA00022729"/>
    </source>
</evidence>
<dbReference type="GO" id="GO:0070206">
    <property type="term" value="P:protein trimerization"/>
    <property type="evidence" value="ECO:0007669"/>
    <property type="project" value="InterPro"/>
</dbReference>
<comment type="subcellular location">
    <subcellularLocation>
        <location evidence="2">Periplasm</location>
    </subcellularLocation>
</comment>
<dbReference type="InterPro" id="IPR034706">
    <property type="entry name" value="CpoB"/>
</dbReference>
<dbReference type="NCBIfam" id="TIGR02795">
    <property type="entry name" value="tol_pal_ybgF"/>
    <property type="match status" value="1"/>
</dbReference>
<evidence type="ECO:0000313" key="7">
    <source>
        <dbReference type="EMBL" id="SDW07163.1"/>
    </source>
</evidence>
<dbReference type="HAMAP" id="MF_02066">
    <property type="entry name" value="CpoB"/>
    <property type="match status" value="1"/>
</dbReference>
<keyword evidence="1 2" id="KW-0732">Signal</keyword>
<dbReference type="InterPro" id="IPR019734">
    <property type="entry name" value="TPR_rpt"/>
</dbReference>
<keyword evidence="2" id="KW-0132">Cell division</keyword>
<dbReference type="AlphaFoldDB" id="A0A1H2QIY2"/>
<feature type="repeat" description="TPR" evidence="3">
    <location>
        <begin position="199"/>
        <end position="232"/>
    </location>
</feature>
<feature type="domain" description="Outer membrane lipoprotein BamD-like" evidence="5">
    <location>
        <begin position="162"/>
        <end position="284"/>
    </location>
</feature>
<comment type="function">
    <text evidence="2">Mediates coordination of peptidoglycan synthesis and outer membrane constriction during cell division.</text>
</comment>
<dbReference type="RefSeq" id="WP_093027400.1">
    <property type="nucleotide sequence ID" value="NZ_FNNZ01000001.1"/>
</dbReference>
<dbReference type="Proteomes" id="UP000198816">
    <property type="component" value="Unassembled WGS sequence"/>
</dbReference>
<feature type="chain" id="PRO_5011801966" description="Cell division coordinator CpoB" evidence="2">
    <location>
        <begin position="26"/>
        <end position="287"/>
    </location>
</feature>
<dbReference type="Gene3D" id="1.25.40.10">
    <property type="entry name" value="Tetratricopeptide repeat domain"/>
    <property type="match status" value="1"/>
</dbReference>
<evidence type="ECO:0000256" key="4">
    <source>
        <dbReference type="SAM" id="MobiDB-lite"/>
    </source>
</evidence>
<keyword evidence="3" id="KW-0802">TPR repeat</keyword>
<keyword evidence="2" id="KW-0131">Cell cycle</keyword>
<evidence type="ECO:0000259" key="6">
    <source>
        <dbReference type="Pfam" id="PF16331"/>
    </source>
</evidence>
<protein>
    <recommendedName>
        <fullName evidence="2">Cell division coordinator CpoB</fullName>
    </recommendedName>
</protein>
<sequence length="287" mass="31349" precursor="true">MGIRPIVLILAAALIAAAIPATTFADPALEARLARMERILENQAGSDMLLQMQQLQMEMQELRGLVEMQQFEIQKLQRQQRDQFLDIDSRLGADRGDPLGPAAPGDLNGGLGTGSIDVGGSDLDAPAGTPEPPPSIGAPIPSSTGAAGIPSLPSPETTGGSERDAYAAAFELLKERKYDEAQAGFNDLLRRYPQGQFTDNARYWLGETYYVQRNYPAALAELDRLVQLSPDSPKVPGAMLKIGYIQYEQKQLDQARAVLEDVVKRYPNSTEARLAKSRLERIGQELR</sequence>
<comment type="similarity">
    <text evidence="2">Belongs to the CpoB family.</text>
</comment>
<organism evidence="7 8">
    <name type="scientific">Thiocapsa roseopersicina</name>
    <dbReference type="NCBI Taxonomy" id="1058"/>
    <lineage>
        <taxon>Bacteria</taxon>
        <taxon>Pseudomonadati</taxon>
        <taxon>Pseudomonadota</taxon>
        <taxon>Gammaproteobacteria</taxon>
        <taxon>Chromatiales</taxon>
        <taxon>Chromatiaceae</taxon>
        <taxon>Thiocapsa</taxon>
    </lineage>
</organism>
<dbReference type="InterPro" id="IPR039565">
    <property type="entry name" value="BamD-like"/>
</dbReference>
<evidence type="ECO:0000256" key="2">
    <source>
        <dbReference type="HAMAP-Rule" id="MF_02066"/>
    </source>
</evidence>
<dbReference type="OrthoDB" id="9768142at2"/>
<gene>
    <name evidence="2" type="primary">cpoB</name>
    <name evidence="7" type="ORF">SAMN05421783_101297</name>
</gene>
<evidence type="ECO:0000256" key="3">
    <source>
        <dbReference type="PROSITE-ProRule" id="PRU00339"/>
    </source>
</evidence>
<dbReference type="SUPFAM" id="SSF48452">
    <property type="entry name" value="TPR-like"/>
    <property type="match status" value="1"/>
</dbReference>
<dbReference type="GO" id="GO:0030288">
    <property type="term" value="C:outer membrane-bounded periplasmic space"/>
    <property type="evidence" value="ECO:0007669"/>
    <property type="project" value="UniProtKB-UniRule"/>
</dbReference>
<dbReference type="Pfam" id="PF16331">
    <property type="entry name" value="TolA_bind_tri"/>
    <property type="match status" value="1"/>
</dbReference>
<dbReference type="Pfam" id="PF13525">
    <property type="entry name" value="YfiO"/>
    <property type="match status" value="1"/>
</dbReference>
<dbReference type="STRING" id="1058.SAMN05421783_101297"/>
<feature type="signal peptide" evidence="2">
    <location>
        <begin position="1"/>
        <end position="25"/>
    </location>
</feature>
<reference evidence="8" key="1">
    <citation type="submission" date="2016-10" db="EMBL/GenBank/DDBJ databases">
        <authorList>
            <person name="Varghese N."/>
            <person name="Submissions S."/>
        </authorList>
    </citation>
    <scope>NUCLEOTIDE SEQUENCE [LARGE SCALE GENOMIC DNA]</scope>
    <source>
        <strain evidence="8">DSM 217</strain>
    </source>
</reference>
<dbReference type="EMBL" id="FNNZ01000001">
    <property type="protein sequence ID" value="SDW07163.1"/>
    <property type="molecule type" value="Genomic_DNA"/>
</dbReference>
<keyword evidence="8" id="KW-1185">Reference proteome</keyword>
<proteinExistence type="inferred from homology"/>
<feature type="region of interest" description="Disordered" evidence="4">
    <location>
        <begin position="90"/>
        <end position="161"/>
    </location>
</feature>